<evidence type="ECO:0000256" key="1">
    <source>
        <dbReference type="ARBA" id="ARBA00001709"/>
    </source>
</evidence>
<dbReference type="GO" id="GO:0006574">
    <property type="term" value="P:L-valine catabolic process"/>
    <property type="evidence" value="ECO:0007669"/>
    <property type="project" value="TreeGrafter"/>
</dbReference>
<dbReference type="EMBL" id="GL883008">
    <property type="protein sequence ID" value="EGG22999.1"/>
    <property type="molecule type" value="Genomic_DNA"/>
</dbReference>
<evidence type="ECO:0000256" key="5">
    <source>
        <dbReference type="ARBA" id="ARBA00023128"/>
    </source>
</evidence>
<dbReference type="PANTHER" id="PTHR43176">
    <property type="entry name" value="3-HYDROXYISOBUTYRYL-COA HYDROLASE-RELATED"/>
    <property type="match status" value="1"/>
</dbReference>
<evidence type="ECO:0000256" key="3">
    <source>
        <dbReference type="ARBA" id="ARBA00011915"/>
    </source>
</evidence>
<gene>
    <name evidence="9" type="ORF">DFA_05129</name>
</gene>
<dbReference type="InterPro" id="IPR032259">
    <property type="entry name" value="HIBYL-CoA-H"/>
</dbReference>
<name>F4PNE6_CACFS</name>
<dbReference type="SUPFAM" id="SSF52096">
    <property type="entry name" value="ClpP/crotonase"/>
    <property type="match status" value="1"/>
</dbReference>
<dbReference type="AlphaFoldDB" id="F4PNE6"/>
<proteinExistence type="predicted"/>
<dbReference type="KEGG" id="dfa:DFA_05129"/>
<dbReference type="NCBIfam" id="NF004127">
    <property type="entry name" value="PRK05617.1"/>
    <property type="match status" value="1"/>
</dbReference>
<dbReference type="GeneID" id="14875588"/>
<feature type="domain" description="Enoyl-CoA hydratase/isomerase" evidence="8">
    <location>
        <begin position="77"/>
        <end position="406"/>
    </location>
</feature>
<dbReference type="GO" id="GO:0005739">
    <property type="term" value="C:mitochondrion"/>
    <property type="evidence" value="ECO:0007669"/>
    <property type="project" value="UniProtKB-SubCell"/>
</dbReference>
<dbReference type="PANTHER" id="PTHR43176:SF9">
    <property type="entry name" value="ENOYL-COA HYDRATASE_ISOMERASE DOMAIN-CONTAINING PROTEIN"/>
    <property type="match status" value="1"/>
</dbReference>
<evidence type="ECO:0000259" key="8">
    <source>
        <dbReference type="Pfam" id="PF16113"/>
    </source>
</evidence>
<keyword evidence="10" id="KW-1185">Reference proteome</keyword>
<evidence type="ECO:0000313" key="9">
    <source>
        <dbReference type="EMBL" id="EGG22999.1"/>
    </source>
</evidence>
<evidence type="ECO:0000256" key="4">
    <source>
        <dbReference type="ARBA" id="ARBA00022801"/>
    </source>
</evidence>
<dbReference type="CDD" id="cd06558">
    <property type="entry name" value="crotonase-like"/>
    <property type="match status" value="1"/>
</dbReference>
<sequence>MDAKTLGRIESVGGHLLATPPHSSDNTSNNSNKTTTTTTITNTNNNIKQIRVEGGKKVWETMDNTDMILERQENHCTVISLNRPKQLNVLCTDIFVGLNRKLLNYVHNDNLHLLILKGSGNKAYCAGGDIKELTSNTRKLSYSFPKYFFTHEYNMDYTAATLRKPSIVFWDGIAMGGGLGVSCHSTFRIVTERTVWAMPEVSIGLFPDVGGSYFLSRLPDSLGNYLGLTGKSITGADCLQFGIATHYILSERLPDLERKLVGLVNSQDRNQIESIIMEFASTPKTPSPLLQEWQLIQKHFANKFKSVEEILKSLESSGTKWGTDMVALIRKKSPTSVKIAFRQVKVGSSMTLEQVFTMEYRIAIRCLESPDFFEGVRAVVVDKDHKPKWNPSTLEQVTDDQIDRYFSPLPLGQELQLGSNFYVTGLHQ</sequence>
<dbReference type="EC" id="3.1.2.4" evidence="3"/>
<dbReference type="Proteomes" id="UP000007797">
    <property type="component" value="Unassembled WGS sequence"/>
</dbReference>
<protein>
    <recommendedName>
        <fullName evidence="3">3-hydroxyisobutyryl-CoA hydrolase</fullName>
        <ecNumber evidence="3">3.1.2.4</ecNumber>
    </recommendedName>
    <alternativeName>
        <fullName evidence="6">3-hydroxyisobutyryl-coenzyme A hydrolase</fullName>
    </alternativeName>
</protein>
<dbReference type="OMA" id="AYRNNEH"/>
<dbReference type="Pfam" id="PF16113">
    <property type="entry name" value="ECH_2"/>
    <property type="match status" value="1"/>
</dbReference>
<evidence type="ECO:0000256" key="6">
    <source>
        <dbReference type="ARBA" id="ARBA00031181"/>
    </source>
</evidence>
<comment type="catalytic activity">
    <reaction evidence="1">
        <text>3-hydroxy-2-methylpropanoyl-CoA + H2O = 3-hydroxy-2-methylpropanoate + CoA + H(+)</text>
        <dbReference type="Rhea" id="RHEA:20888"/>
        <dbReference type="ChEBI" id="CHEBI:11805"/>
        <dbReference type="ChEBI" id="CHEBI:15377"/>
        <dbReference type="ChEBI" id="CHEBI:15378"/>
        <dbReference type="ChEBI" id="CHEBI:57287"/>
        <dbReference type="ChEBI" id="CHEBI:57340"/>
        <dbReference type="EC" id="3.1.2.4"/>
    </reaction>
</comment>
<feature type="compositionally biased region" description="Low complexity" evidence="7">
    <location>
        <begin position="26"/>
        <end position="40"/>
    </location>
</feature>
<reference evidence="10" key="1">
    <citation type="journal article" date="2011" name="Genome Res.">
        <title>Phylogeny-wide analysis of social amoeba genomes highlights ancient origins for complex intercellular communication.</title>
        <authorList>
            <person name="Heidel A.J."/>
            <person name="Lawal H.M."/>
            <person name="Felder M."/>
            <person name="Schilde C."/>
            <person name="Helps N.R."/>
            <person name="Tunggal B."/>
            <person name="Rivero F."/>
            <person name="John U."/>
            <person name="Schleicher M."/>
            <person name="Eichinger L."/>
            <person name="Platzer M."/>
            <person name="Noegel A.A."/>
            <person name="Schaap P."/>
            <person name="Gloeckner G."/>
        </authorList>
    </citation>
    <scope>NUCLEOTIDE SEQUENCE [LARGE SCALE GENOMIC DNA]</scope>
    <source>
        <strain evidence="10">SH3</strain>
    </source>
</reference>
<dbReference type="GO" id="GO:0003860">
    <property type="term" value="F:3-hydroxyisobutyryl-CoA hydrolase activity"/>
    <property type="evidence" value="ECO:0007669"/>
    <property type="project" value="UniProtKB-EC"/>
</dbReference>
<keyword evidence="5" id="KW-0496">Mitochondrion</keyword>
<dbReference type="Gene3D" id="3.90.226.10">
    <property type="entry name" value="2-enoyl-CoA Hydratase, Chain A, domain 1"/>
    <property type="match status" value="1"/>
</dbReference>
<dbReference type="STRING" id="1054147.F4PNE6"/>
<accession>F4PNE6</accession>
<comment type="subcellular location">
    <subcellularLocation>
        <location evidence="2">Mitochondrion</location>
    </subcellularLocation>
</comment>
<organism evidence="9 10">
    <name type="scientific">Cavenderia fasciculata</name>
    <name type="common">Slime mold</name>
    <name type="synonym">Dictyostelium fasciculatum</name>
    <dbReference type="NCBI Taxonomy" id="261658"/>
    <lineage>
        <taxon>Eukaryota</taxon>
        <taxon>Amoebozoa</taxon>
        <taxon>Evosea</taxon>
        <taxon>Eumycetozoa</taxon>
        <taxon>Dictyostelia</taxon>
        <taxon>Acytosteliales</taxon>
        <taxon>Cavenderiaceae</taxon>
        <taxon>Cavenderia</taxon>
    </lineage>
</organism>
<dbReference type="RefSeq" id="XP_004360850.1">
    <property type="nucleotide sequence ID" value="XM_004360793.1"/>
</dbReference>
<feature type="region of interest" description="Disordered" evidence="7">
    <location>
        <begin position="11"/>
        <end position="40"/>
    </location>
</feature>
<evidence type="ECO:0000256" key="7">
    <source>
        <dbReference type="SAM" id="MobiDB-lite"/>
    </source>
</evidence>
<dbReference type="InterPro" id="IPR029045">
    <property type="entry name" value="ClpP/crotonase-like_dom_sf"/>
</dbReference>
<dbReference type="OrthoDB" id="1737613at2759"/>
<evidence type="ECO:0000313" key="10">
    <source>
        <dbReference type="Proteomes" id="UP000007797"/>
    </source>
</evidence>
<dbReference type="InterPro" id="IPR045004">
    <property type="entry name" value="ECH_dom"/>
</dbReference>
<evidence type="ECO:0000256" key="2">
    <source>
        <dbReference type="ARBA" id="ARBA00004173"/>
    </source>
</evidence>
<keyword evidence="4" id="KW-0378">Hydrolase</keyword>
<dbReference type="FunFam" id="3.90.226.10:FF:000026">
    <property type="entry name" value="3-hydroxyisobutyryl-CoA hydrolase, mitochondrial"/>
    <property type="match status" value="1"/>
</dbReference>